<protein>
    <submittedName>
        <fullName evidence="2">Uncharacterized protein</fullName>
    </submittedName>
</protein>
<evidence type="ECO:0000313" key="2">
    <source>
        <dbReference type="EMBL" id="KOF82470.1"/>
    </source>
</evidence>
<dbReference type="EMBL" id="KQ419750">
    <property type="protein sequence ID" value="KOF82470.1"/>
    <property type="molecule type" value="Genomic_DNA"/>
</dbReference>
<feature type="signal peptide" evidence="1">
    <location>
        <begin position="1"/>
        <end position="24"/>
    </location>
</feature>
<evidence type="ECO:0000256" key="1">
    <source>
        <dbReference type="SAM" id="SignalP"/>
    </source>
</evidence>
<reference evidence="2" key="1">
    <citation type="submission" date="2015-07" db="EMBL/GenBank/DDBJ databases">
        <title>MeaNS - Measles Nucleotide Surveillance Program.</title>
        <authorList>
            <person name="Tran T."/>
            <person name="Druce J."/>
        </authorList>
    </citation>
    <scope>NUCLEOTIDE SEQUENCE</scope>
    <source>
        <strain evidence="2">UCB-OBI-ISO-001</strain>
        <tissue evidence="2">Gonad</tissue>
    </source>
</reference>
<proteinExistence type="predicted"/>
<dbReference type="PROSITE" id="PS51257">
    <property type="entry name" value="PROKAR_LIPOPROTEIN"/>
    <property type="match status" value="1"/>
</dbReference>
<gene>
    <name evidence="2" type="ORF">OCBIM_22025260mg</name>
</gene>
<name>A0A0L8H0Z6_OCTBM</name>
<accession>A0A0L8H0Z6</accession>
<feature type="chain" id="PRO_5005583399" evidence="1">
    <location>
        <begin position="25"/>
        <end position="90"/>
    </location>
</feature>
<organism evidence="2">
    <name type="scientific">Octopus bimaculoides</name>
    <name type="common">California two-spotted octopus</name>
    <dbReference type="NCBI Taxonomy" id="37653"/>
    <lineage>
        <taxon>Eukaryota</taxon>
        <taxon>Metazoa</taxon>
        <taxon>Spiralia</taxon>
        <taxon>Lophotrochozoa</taxon>
        <taxon>Mollusca</taxon>
        <taxon>Cephalopoda</taxon>
        <taxon>Coleoidea</taxon>
        <taxon>Octopodiformes</taxon>
        <taxon>Octopoda</taxon>
        <taxon>Incirrata</taxon>
        <taxon>Octopodidae</taxon>
        <taxon>Octopus</taxon>
    </lineage>
</organism>
<sequence>MDIMGRLVFMLLFLALIAPSGVSCQFLLDCLDSDTGCHERCIADSCEGGNCQIHRNHDEFDLNNNKKYNLCLCYGCLGQFDTKMIERFLR</sequence>
<dbReference type="AlphaFoldDB" id="A0A0L8H0Z6"/>
<keyword evidence="1" id="KW-0732">Signal</keyword>